<gene>
    <name evidence="2" type="ORF">HNQ77_003054</name>
</gene>
<evidence type="ECO:0000313" key="2">
    <source>
        <dbReference type="EMBL" id="MBB6145096.1"/>
    </source>
</evidence>
<dbReference type="EMBL" id="JACHEK010000006">
    <property type="protein sequence ID" value="MBB6145096.1"/>
    <property type="molecule type" value="Genomic_DNA"/>
</dbReference>
<comment type="caution">
    <text evidence="2">The sequence shown here is derived from an EMBL/GenBank/DDBJ whole genome shotgun (WGS) entry which is preliminary data.</text>
</comment>
<keyword evidence="3" id="KW-1185">Reference proteome</keyword>
<dbReference type="InterPro" id="IPR008928">
    <property type="entry name" value="6-hairpin_glycosidase_sf"/>
</dbReference>
<dbReference type="InterPro" id="IPR012341">
    <property type="entry name" value="6hp_glycosidase-like_sf"/>
</dbReference>
<proteinExistence type="predicted"/>
<feature type="chain" id="PRO_5032284612" evidence="1">
    <location>
        <begin position="23"/>
        <end position="803"/>
    </location>
</feature>
<protein>
    <submittedName>
        <fullName evidence="2">Uncharacterized protein</fullName>
    </submittedName>
</protein>
<evidence type="ECO:0000313" key="3">
    <source>
        <dbReference type="Proteomes" id="UP000538666"/>
    </source>
</evidence>
<dbReference type="GO" id="GO:0005975">
    <property type="term" value="P:carbohydrate metabolic process"/>
    <property type="evidence" value="ECO:0007669"/>
    <property type="project" value="InterPro"/>
</dbReference>
<accession>A0A841JUS5</accession>
<dbReference type="OrthoDB" id="102510at2"/>
<reference evidence="2 3" key="1">
    <citation type="submission" date="2020-08" db="EMBL/GenBank/DDBJ databases">
        <title>Genomic Encyclopedia of Type Strains, Phase IV (KMG-IV): sequencing the most valuable type-strain genomes for metagenomic binning, comparative biology and taxonomic classification.</title>
        <authorList>
            <person name="Goeker M."/>
        </authorList>
    </citation>
    <scope>NUCLEOTIDE SEQUENCE [LARGE SCALE GENOMIC DNA]</scope>
    <source>
        <strain evidence="2 3">DSM 103733</strain>
    </source>
</reference>
<dbReference type="Gene3D" id="1.50.10.10">
    <property type="match status" value="1"/>
</dbReference>
<evidence type="ECO:0000256" key="1">
    <source>
        <dbReference type="SAM" id="SignalP"/>
    </source>
</evidence>
<dbReference type="RefSeq" id="WP_156186167.1">
    <property type="nucleotide sequence ID" value="NZ_JACHEK010000006.1"/>
</dbReference>
<keyword evidence="1" id="KW-0732">Signal</keyword>
<dbReference type="SUPFAM" id="SSF48208">
    <property type="entry name" value="Six-hairpin glycosidases"/>
    <property type="match status" value="1"/>
</dbReference>
<feature type="signal peptide" evidence="1">
    <location>
        <begin position="1"/>
        <end position="22"/>
    </location>
</feature>
<dbReference type="AlphaFoldDB" id="A0A841JUS5"/>
<sequence>MNRSRSLLGLLMAVLSLATANAQESLPAVNETTPTALPRMVSPSIDISGLPFSYPSKSTDQIGVMYSASGTEITPEGYLYSGFGELMFYVGADRQPVAQRLRTLENGHLPIVCYEVKHEGLLYRFMMFAASLGPEQNGQRVVNFVRVTVHNPGTSARRGFVTSAWRYSGPQTTVFPTGDNRFRRPAMGKRVGDYWQPGEAFRSDSAYTVKDDAFLRDGAAVYFFPSEPRPYLTPTYRDYYNRVPAPNLQSRAMHVLPDTPVATAEYALNVPAGSDRSVDFKMPLIPVASGDPEFDAVKRANLDERHEQVQRFWNGILDDGMKVVTAEEKVNDTFETSLVNDLLSLNKIGDDYVQTVNQLQYHGFYLRDSADFVRMYDTTGYSQIAGHVIDFFASRQEEDGLFLSQPGQYDGWGEALWTYGEHYRMTRDRAFATQVYPRVLRAVDWLRKAMDNDPLHIVPSTDIHDNEYISGHLTGYNFLALDGLGAAKLLAHDLGHVEDELRFREIEKELRENFMLQLDRATAKTAGYIPPALDGDMGGTDWGNLLSLVPEQQLSPFDPRVTATLRATQARYEEGLMTYRQPAQGAYLHHYLTIKNTLSELIRGEQEQAIRDLYAVLIHTSSTNAGFEYSIRPWGDRDFSGNLAPHGWFAAEYRNLLRNMMVREDGEKLHLLSAVSPAWIGDGKSLRVEKAQTYFGTVGFSLQMPSASQAELSVHAEYALGHEPQSIVLHFPWFMDVTAVNVDGRQMKFAGDEIEIAPTAKSVHIVWRRRPVSPDVPVSYETSVQRYKAEYAKRYRQLNGEGQ</sequence>
<organism evidence="2 3">
    <name type="scientific">Silvibacterium bohemicum</name>
    <dbReference type="NCBI Taxonomy" id="1577686"/>
    <lineage>
        <taxon>Bacteria</taxon>
        <taxon>Pseudomonadati</taxon>
        <taxon>Acidobacteriota</taxon>
        <taxon>Terriglobia</taxon>
        <taxon>Terriglobales</taxon>
        <taxon>Acidobacteriaceae</taxon>
        <taxon>Silvibacterium</taxon>
    </lineage>
</organism>
<dbReference type="Proteomes" id="UP000538666">
    <property type="component" value="Unassembled WGS sequence"/>
</dbReference>
<name>A0A841JUS5_9BACT</name>